<proteinExistence type="predicted"/>
<dbReference type="EMBL" id="CP002541">
    <property type="protein sequence ID" value="ADY13534.1"/>
    <property type="molecule type" value="Genomic_DNA"/>
</dbReference>
<evidence type="ECO:0000313" key="1">
    <source>
        <dbReference type="EMBL" id="ADY13534.1"/>
    </source>
</evidence>
<gene>
    <name evidence="1" type="ordered locus">SpiBuddy_1709</name>
</gene>
<dbReference type="AlphaFoldDB" id="F0RZI2"/>
<evidence type="ECO:0000313" key="2">
    <source>
        <dbReference type="Proteomes" id="UP000008466"/>
    </source>
</evidence>
<name>F0RZI2_SPHGB</name>
<keyword evidence="2" id="KW-1185">Reference proteome</keyword>
<protein>
    <submittedName>
        <fullName evidence="1">Uncharacterized protein</fullName>
    </submittedName>
</protein>
<accession>F0RZI2</accession>
<dbReference type="HOGENOM" id="CLU_333965_0_0_12"/>
<dbReference type="Proteomes" id="UP000008466">
    <property type="component" value="Chromosome"/>
</dbReference>
<reference evidence="2" key="1">
    <citation type="submission" date="2011-02" db="EMBL/GenBank/DDBJ databases">
        <title>Complete sequence of Spirochaeta sp. Buddy.</title>
        <authorList>
            <person name="Lucas S."/>
            <person name="Copeland A."/>
            <person name="Lapidus A."/>
            <person name="Cheng J.-F."/>
            <person name="Goodwin L."/>
            <person name="Pitluck S."/>
            <person name="Zeytun A."/>
            <person name="Detter J.C."/>
            <person name="Han C."/>
            <person name="Tapia R."/>
            <person name="Land M."/>
            <person name="Hauser L."/>
            <person name="Kyrpides N."/>
            <person name="Ivanova N."/>
            <person name="Mikhailova N."/>
            <person name="Pagani I."/>
            <person name="Ritalahti K.M."/>
            <person name="Loeffler F.E."/>
            <person name="Woyke T."/>
        </authorList>
    </citation>
    <scope>NUCLEOTIDE SEQUENCE [LARGE SCALE GENOMIC DNA]</scope>
    <source>
        <strain evidence="2">ATCC BAA-1886 / DSM 22777 / Buddy</strain>
    </source>
</reference>
<dbReference type="OrthoDB" id="39102at2"/>
<sequence length="855" mass="94369">MKYKHTLLVIVLVLTTFLLYALEVDVKNAVPAYQNLKVTLTPSKAEGTIKEARFFFYQTGARDPLYSEFTEERGMWVANIPYTYLTEEELVYFAVMQNTDGTVFRTPQIGEQKARLIKDTTAPKLKLVSPKSADLALGKEQVVIFEVIDESALSSFTVTLDGQEATRSGVFNQYLSFLVTPTNQTESIANITMTDRYGNTATEEIRFTVQAEKAPMFQATAGYRTNVELEYILGMGKSANASDLETLFSDLDHQLNLTYEVGGDAYLKAGPVGLQVLGTLKDTVSLFDITEAYPNTLQADLQNILNLYNPIDFANEFDYTGEVARKFDNDNQFLVKVSFFGPALTYQFGDQKTTFQKETINEMGFRGTSIGLDLSFLELKVSKGLTDLGLYQVAWPQNFFGFQFAIKVKKAWYLQTNLSFISSLQGRYTDLKQSGATSDIGTLYDLGSVLPDQNMLFGLSTGHWNKHFSVDASFSLSLYNENASTIVDVNQLATDLEGQGGPDLSTYVGYLDKVHAIFPILDYFLPSNGLVSGIIDKDLWGISYGLDVKVPNLGLLAWVRKTDATYKSLGSSVATDEFTFGSTVEKKAGDFSFRGGYSFKMDNIADILFNDIIALIKPDLAPSSTPTANDISHIVHTAQAGVDTPQHKLLGTLGFDYTFAWETTNAEALAKDAADATVATAIRTSTESDVTLTHTGELRWRSARYKMGTVTTNFGAKTKDSYVTQLTVDGVKDGTSFFELSYALSGSVNFSRYTLSLGFDHAWSTEANSITAFGYDAKFGIKETFFDTISFTASFDQAFRASLEAYKVTGSFALEKRLGLITLSSNLDVSFYDSLLDNNDDAITSTLTVKGVFSK</sequence>
<dbReference type="KEGG" id="sbu:SpiBuddy_1709"/>
<organism evidence="1 2">
    <name type="scientific">Sphaerochaeta globosa (strain ATCC BAA-1886 / DSM 22777 / Buddy)</name>
    <name type="common">Spirochaeta sp. (strain Buddy)</name>
    <dbReference type="NCBI Taxonomy" id="158189"/>
    <lineage>
        <taxon>Bacteria</taxon>
        <taxon>Pseudomonadati</taxon>
        <taxon>Spirochaetota</taxon>
        <taxon>Spirochaetia</taxon>
        <taxon>Spirochaetales</taxon>
        <taxon>Sphaerochaetaceae</taxon>
        <taxon>Sphaerochaeta</taxon>
    </lineage>
</organism>
<dbReference type="RefSeq" id="WP_013607383.1">
    <property type="nucleotide sequence ID" value="NC_015152.1"/>
</dbReference>
<dbReference type="STRING" id="158189.SpiBuddy_1709"/>